<dbReference type="Proteomes" id="UP001058974">
    <property type="component" value="Chromosome 5"/>
</dbReference>
<dbReference type="AlphaFoldDB" id="A0A9D4WV02"/>
<name>A0A9D4WV02_PEA</name>
<evidence type="ECO:0000313" key="1">
    <source>
        <dbReference type="EMBL" id="KAI5409619.1"/>
    </source>
</evidence>
<gene>
    <name evidence="1" type="ORF">KIW84_055160</name>
</gene>
<evidence type="ECO:0000313" key="2">
    <source>
        <dbReference type="Proteomes" id="UP001058974"/>
    </source>
</evidence>
<accession>A0A9D4WV02</accession>
<comment type="caution">
    <text evidence="1">The sequence shown here is derived from an EMBL/GenBank/DDBJ whole genome shotgun (WGS) entry which is preliminary data.</text>
</comment>
<proteinExistence type="predicted"/>
<reference evidence="1 2" key="1">
    <citation type="journal article" date="2022" name="Nat. Genet.">
        <title>Improved pea reference genome and pan-genome highlight genomic features and evolutionary characteristics.</title>
        <authorList>
            <person name="Yang T."/>
            <person name="Liu R."/>
            <person name="Luo Y."/>
            <person name="Hu S."/>
            <person name="Wang D."/>
            <person name="Wang C."/>
            <person name="Pandey M.K."/>
            <person name="Ge S."/>
            <person name="Xu Q."/>
            <person name="Li N."/>
            <person name="Li G."/>
            <person name="Huang Y."/>
            <person name="Saxena R.K."/>
            <person name="Ji Y."/>
            <person name="Li M."/>
            <person name="Yan X."/>
            <person name="He Y."/>
            <person name="Liu Y."/>
            <person name="Wang X."/>
            <person name="Xiang C."/>
            <person name="Varshney R.K."/>
            <person name="Ding H."/>
            <person name="Gao S."/>
            <person name="Zong X."/>
        </authorList>
    </citation>
    <scope>NUCLEOTIDE SEQUENCE [LARGE SCALE GENOMIC DNA]</scope>
    <source>
        <strain evidence="1 2">cv. Zhongwan 6</strain>
    </source>
</reference>
<dbReference type="Gramene" id="Psat05G0516000-T1">
    <property type="protein sequence ID" value="KAI5409619.1"/>
    <property type="gene ID" value="KIW84_055160"/>
</dbReference>
<keyword evidence="2" id="KW-1185">Reference proteome</keyword>
<dbReference type="EMBL" id="JAMSHJ010000005">
    <property type="protein sequence ID" value="KAI5409619.1"/>
    <property type="molecule type" value="Genomic_DNA"/>
</dbReference>
<protein>
    <submittedName>
        <fullName evidence="1">Uncharacterized protein</fullName>
    </submittedName>
</protein>
<organism evidence="1 2">
    <name type="scientific">Pisum sativum</name>
    <name type="common">Garden pea</name>
    <name type="synonym">Lathyrus oleraceus</name>
    <dbReference type="NCBI Taxonomy" id="3888"/>
    <lineage>
        <taxon>Eukaryota</taxon>
        <taxon>Viridiplantae</taxon>
        <taxon>Streptophyta</taxon>
        <taxon>Embryophyta</taxon>
        <taxon>Tracheophyta</taxon>
        <taxon>Spermatophyta</taxon>
        <taxon>Magnoliopsida</taxon>
        <taxon>eudicotyledons</taxon>
        <taxon>Gunneridae</taxon>
        <taxon>Pentapetalae</taxon>
        <taxon>rosids</taxon>
        <taxon>fabids</taxon>
        <taxon>Fabales</taxon>
        <taxon>Fabaceae</taxon>
        <taxon>Papilionoideae</taxon>
        <taxon>50 kb inversion clade</taxon>
        <taxon>NPAAA clade</taxon>
        <taxon>Hologalegina</taxon>
        <taxon>IRL clade</taxon>
        <taxon>Fabeae</taxon>
        <taxon>Lathyrus</taxon>
    </lineage>
</organism>
<sequence length="131" mass="14817">MEICGILKHASLIESFAIGKLSTQSYAEIDPSFVNNHEDEITKTWTILNNQGVHHELIFNQIPDHPLIISGWPCLEAYYSLPTDVIVEVEFATILRDYGYEYVTLCGDSGKMKTMALLNIEDAYRTKIAYG</sequence>